<dbReference type="EC" id="3.4.11.-" evidence="11"/>
<comment type="cofactor">
    <cofactor evidence="2">
        <name>Mg(2+)</name>
        <dbReference type="ChEBI" id="CHEBI:18420"/>
    </cofactor>
</comment>
<keyword evidence="7" id="KW-0479">Metal-binding</keyword>
<dbReference type="RefSeq" id="WP_302042527.1">
    <property type="nucleotide sequence ID" value="NZ_JAUKPO010000085.1"/>
</dbReference>
<feature type="signal peptide" evidence="10">
    <location>
        <begin position="1"/>
        <end position="20"/>
    </location>
</feature>
<dbReference type="Gene3D" id="3.40.1830.10">
    <property type="entry name" value="Thermophilic metalloprotease (M29)"/>
    <property type="match status" value="1"/>
</dbReference>
<keyword evidence="9" id="KW-0482">Metalloprotease</keyword>
<dbReference type="GO" id="GO:0004177">
    <property type="term" value="F:aminopeptidase activity"/>
    <property type="evidence" value="ECO:0007669"/>
    <property type="project" value="UniProtKB-KW"/>
</dbReference>
<evidence type="ECO:0000313" key="11">
    <source>
        <dbReference type="EMBL" id="MDO1451730.1"/>
    </source>
</evidence>
<evidence type="ECO:0000256" key="10">
    <source>
        <dbReference type="SAM" id="SignalP"/>
    </source>
</evidence>
<dbReference type="Pfam" id="PF02073">
    <property type="entry name" value="Peptidase_M29"/>
    <property type="match status" value="1"/>
</dbReference>
<evidence type="ECO:0000256" key="2">
    <source>
        <dbReference type="ARBA" id="ARBA00001946"/>
    </source>
</evidence>
<dbReference type="InterPro" id="IPR052170">
    <property type="entry name" value="M29_Exopeptidase"/>
</dbReference>
<dbReference type="PANTHER" id="PTHR34448:SF1">
    <property type="entry name" value="BLL6088 PROTEIN"/>
    <property type="match status" value="1"/>
</dbReference>
<evidence type="ECO:0000256" key="4">
    <source>
        <dbReference type="ARBA" id="ARBA00008236"/>
    </source>
</evidence>
<evidence type="ECO:0000256" key="3">
    <source>
        <dbReference type="ARBA" id="ARBA00001947"/>
    </source>
</evidence>
<dbReference type="InterPro" id="IPR035097">
    <property type="entry name" value="M29_N-terminal"/>
</dbReference>
<comment type="cofactor">
    <cofactor evidence="3">
        <name>Zn(2+)</name>
        <dbReference type="ChEBI" id="CHEBI:29105"/>
    </cofactor>
</comment>
<dbReference type="Proteomes" id="UP001168528">
    <property type="component" value="Unassembled WGS sequence"/>
</dbReference>
<evidence type="ECO:0000256" key="7">
    <source>
        <dbReference type="ARBA" id="ARBA00022723"/>
    </source>
</evidence>
<sequence>MKANSLLCALLLGSIMPMLAQNQTINSDDLAKRIATSIANVKAGEVVLIQGGKDQIELMEALGEQIHKKGAFPTLSLVTERVTKALYTSIPEEHFSSHHQAEHKLHSRIDLAIILPDGIDYQAIEAQAPKEYNDKHNELMKEEHANGKIEENPQVKFVFVNLPLKKDAEDSGLDLATYEKMINEATAADYTAIAAKGKKLAELFKNGKIVKITTANGTNFSFDLAGRSPIVNDGVISDEDMKSSVKADKAVTLPTGSIHITGKETSASGKVFMARDKVSDKGNKVKVINASFDFVNGKLQNYKAEKNQSALADKLKEADPMLTQFGGISIGLNPAVKVFSNENQDFRPMEAEGHVYVLIGGNEFFGGTNKLMDAVTFPIEKATVAIDGKTIVKDGKLLDIIDTKTVSTSK</sequence>
<comment type="caution">
    <text evidence="11">The sequence shown here is derived from an EMBL/GenBank/DDBJ whole genome shotgun (WGS) entry which is preliminary data.</text>
</comment>
<keyword evidence="12" id="KW-1185">Reference proteome</keyword>
<feature type="chain" id="PRO_5046981687" evidence="10">
    <location>
        <begin position="21"/>
        <end position="410"/>
    </location>
</feature>
<reference evidence="11" key="1">
    <citation type="submission" date="2023-07" db="EMBL/GenBank/DDBJ databases">
        <title>The genome sequence of Rhodocytophaga aerolata KACC 12507.</title>
        <authorList>
            <person name="Zhang X."/>
        </authorList>
    </citation>
    <scope>NUCLEOTIDE SEQUENCE</scope>
    <source>
        <strain evidence="11">KACC 12507</strain>
    </source>
</reference>
<name>A0ABT8RI19_9BACT</name>
<comment type="similarity">
    <text evidence="4">Belongs to the peptidase M29 family.</text>
</comment>
<comment type="cofactor">
    <cofactor evidence="1">
        <name>Co(2+)</name>
        <dbReference type="ChEBI" id="CHEBI:48828"/>
    </cofactor>
</comment>
<dbReference type="PANTHER" id="PTHR34448">
    <property type="entry name" value="AMINOPEPTIDASE"/>
    <property type="match status" value="1"/>
</dbReference>
<protein>
    <submittedName>
        <fullName evidence="11">Aminopeptidase</fullName>
        <ecNumber evidence="11">3.4.11.-</ecNumber>
    </submittedName>
</protein>
<accession>A0ABT8RI19</accession>
<keyword evidence="5 11" id="KW-0031">Aminopeptidase</keyword>
<keyword evidence="6" id="KW-0645">Protease</keyword>
<gene>
    <name evidence="11" type="ORF">Q0590_35985</name>
</gene>
<evidence type="ECO:0000313" key="12">
    <source>
        <dbReference type="Proteomes" id="UP001168528"/>
    </source>
</evidence>
<proteinExistence type="inferred from homology"/>
<dbReference type="SUPFAM" id="SSF144052">
    <property type="entry name" value="Thermophilic metalloprotease-like"/>
    <property type="match status" value="1"/>
</dbReference>
<keyword evidence="8 11" id="KW-0378">Hydrolase</keyword>
<evidence type="ECO:0000256" key="6">
    <source>
        <dbReference type="ARBA" id="ARBA00022670"/>
    </source>
</evidence>
<evidence type="ECO:0000256" key="9">
    <source>
        <dbReference type="ARBA" id="ARBA00023049"/>
    </source>
</evidence>
<organism evidence="11 12">
    <name type="scientific">Rhodocytophaga aerolata</name>
    <dbReference type="NCBI Taxonomy" id="455078"/>
    <lineage>
        <taxon>Bacteria</taxon>
        <taxon>Pseudomonadati</taxon>
        <taxon>Bacteroidota</taxon>
        <taxon>Cytophagia</taxon>
        <taxon>Cytophagales</taxon>
        <taxon>Rhodocytophagaceae</taxon>
        <taxon>Rhodocytophaga</taxon>
    </lineage>
</organism>
<evidence type="ECO:0000256" key="1">
    <source>
        <dbReference type="ARBA" id="ARBA00001941"/>
    </source>
</evidence>
<dbReference type="EMBL" id="JAUKPO010000085">
    <property type="protein sequence ID" value="MDO1451730.1"/>
    <property type="molecule type" value="Genomic_DNA"/>
</dbReference>
<keyword evidence="10" id="KW-0732">Signal</keyword>
<evidence type="ECO:0000256" key="5">
    <source>
        <dbReference type="ARBA" id="ARBA00022438"/>
    </source>
</evidence>
<evidence type="ECO:0000256" key="8">
    <source>
        <dbReference type="ARBA" id="ARBA00022801"/>
    </source>
</evidence>
<dbReference type="InterPro" id="IPR000787">
    <property type="entry name" value="Peptidase_M29"/>
</dbReference>